<proteinExistence type="predicted"/>
<dbReference type="NCBIfam" id="TIGR02532">
    <property type="entry name" value="IV_pilin_GFxxxE"/>
    <property type="match status" value="1"/>
</dbReference>
<keyword evidence="1" id="KW-0812">Transmembrane</keyword>
<dbReference type="OrthoDB" id="5296662at2"/>
<dbReference type="EMBL" id="LT629785">
    <property type="protein sequence ID" value="SDT89652.1"/>
    <property type="molecule type" value="Genomic_DNA"/>
</dbReference>
<dbReference type="PROSITE" id="PS00409">
    <property type="entry name" value="PROKAR_NTER_METHYL"/>
    <property type="match status" value="1"/>
</dbReference>
<dbReference type="SUPFAM" id="SSF54523">
    <property type="entry name" value="Pili subunits"/>
    <property type="match status" value="1"/>
</dbReference>
<dbReference type="Proteomes" id="UP000243232">
    <property type="component" value="Chromosome I"/>
</dbReference>
<dbReference type="Pfam" id="PF07963">
    <property type="entry name" value="N_methyl"/>
    <property type="match status" value="1"/>
</dbReference>
<organism evidence="2 3">
    <name type="scientific">Pseudomonas pohangensis</name>
    <dbReference type="NCBI Taxonomy" id="364197"/>
    <lineage>
        <taxon>Bacteria</taxon>
        <taxon>Pseudomonadati</taxon>
        <taxon>Pseudomonadota</taxon>
        <taxon>Gammaproteobacteria</taxon>
        <taxon>Pseudomonadales</taxon>
        <taxon>Pseudomonadaceae</taxon>
        <taxon>Pseudomonas</taxon>
    </lineage>
</organism>
<evidence type="ECO:0000313" key="3">
    <source>
        <dbReference type="Proteomes" id="UP000243232"/>
    </source>
</evidence>
<evidence type="ECO:0000313" key="2">
    <source>
        <dbReference type="EMBL" id="SDT89652.1"/>
    </source>
</evidence>
<evidence type="ECO:0000256" key="1">
    <source>
        <dbReference type="SAM" id="Phobius"/>
    </source>
</evidence>
<keyword evidence="1" id="KW-1133">Transmembrane helix</keyword>
<reference evidence="3" key="1">
    <citation type="submission" date="2016-10" db="EMBL/GenBank/DDBJ databases">
        <authorList>
            <person name="Varghese N."/>
            <person name="Submissions S."/>
        </authorList>
    </citation>
    <scope>NUCLEOTIDE SEQUENCE [LARGE SCALE GENOMIC DNA]</scope>
    <source>
        <strain evidence="3">DSM 17875</strain>
    </source>
</reference>
<gene>
    <name evidence="2" type="ORF">SAMN05216296_0350</name>
</gene>
<dbReference type="STRING" id="364197.SAMN05216296_0350"/>
<name>A0A1H2E378_9PSED</name>
<dbReference type="AlphaFoldDB" id="A0A1H2E378"/>
<keyword evidence="3" id="KW-1185">Reference proteome</keyword>
<dbReference type="InterPro" id="IPR045584">
    <property type="entry name" value="Pilin-like"/>
</dbReference>
<sequence length="221" mass="24415">MSSLKKLRFNKQRGLSLIELMVAILISAILLLGVVELFLNTFRTDRTHTELSRVQESGRIAMELISREVRRAGYQGCISSSIRTTAGAIQYPDDAISGPTTTSFTVNYARETGAGSFPNRNCDNQVLHPFQATFSNCGANLCINTTDTGGNQTLTNDTQIASIEYGVLKNNRINWVSSDAMATSDWPNVHKLRIALVVSAPNDDGFLPRRFTSVIELRNRL</sequence>
<dbReference type="RefSeq" id="WP_090192796.1">
    <property type="nucleotide sequence ID" value="NZ_LT629785.1"/>
</dbReference>
<protein>
    <submittedName>
        <fullName evidence="2">Type IV pilus assembly protein PilW</fullName>
    </submittedName>
</protein>
<feature type="transmembrane region" description="Helical" evidence="1">
    <location>
        <begin position="20"/>
        <end position="39"/>
    </location>
</feature>
<accession>A0A1H2E378</accession>
<keyword evidence="1" id="KW-0472">Membrane</keyword>
<dbReference type="InterPro" id="IPR012902">
    <property type="entry name" value="N_methyl_site"/>
</dbReference>